<evidence type="ECO:0000256" key="1">
    <source>
        <dbReference type="SAM" id="MobiDB-lite"/>
    </source>
</evidence>
<feature type="compositionally biased region" description="Low complexity" evidence="1">
    <location>
        <begin position="76"/>
        <end position="87"/>
    </location>
</feature>
<dbReference type="InterPro" id="IPR045341">
    <property type="entry name" value="DUF6532"/>
</dbReference>
<dbReference type="Proteomes" id="UP000823399">
    <property type="component" value="Unassembled WGS sequence"/>
</dbReference>
<gene>
    <name evidence="3" type="ORF">F5147DRAFT_760832</name>
</gene>
<dbReference type="EMBL" id="JABBWM010000025">
    <property type="protein sequence ID" value="KAG2109018.1"/>
    <property type="molecule type" value="Genomic_DNA"/>
</dbReference>
<reference evidence="3" key="1">
    <citation type="journal article" date="2020" name="New Phytol.">
        <title>Comparative genomics reveals dynamic genome evolution in host specialist ectomycorrhizal fungi.</title>
        <authorList>
            <person name="Lofgren L.A."/>
            <person name="Nguyen N.H."/>
            <person name="Vilgalys R."/>
            <person name="Ruytinx J."/>
            <person name="Liao H.L."/>
            <person name="Branco S."/>
            <person name="Kuo A."/>
            <person name="LaButti K."/>
            <person name="Lipzen A."/>
            <person name="Andreopoulos W."/>
            <person name="Pangilinan J."/>
            <person name="Riley R."/>
            <person name="Hundley H."/>
            <person name="Na H."/>
            <person name="Barry K."/>
            <person name="Grigoriev I.V."/>
            <person name="Stajich J.E."/>
            <person name="Kennedy P.G."/>
        </authorList>
    </citation>
    <scope>NUCLEOTIDE SEQUENCE</scope>
    <source>
        <strain evidence="3">FC423</strain>
    </source>
</reference>
<organism evidence="3 4">
    <name type="scientific">Suillus discolor</name>
    <dbReference type="NCBI Taxonomy" id="1912936"/>
    <lineage>
        <taxon>Eukaryota</taxon>
        <taxon>Fungi</taxon>
        <taxon>Dikarya</taxon>
        <taxon>Basidiomycota</taxon>
        <taxon>Agaricomycotina</taxon>
        <taxon>Agaricomycetes</taxon>
        <taxon>Agaricomycetidae</taxon>
        <taxon>Boletales</taxon>
        <taxon>Suillineae</taxon>
        <taxon>Suillaceae</taxon>
        <taxon>Suillus</taxon>
    </lineage>
</organism>
<feature type="compositionally biased region" description="Polar residues" evidence="1">
    <location>
        <begin position="175"/>
        <end position="185"/>
    </location>
</feature>
<dbReference type="GeneID" id="64702758"/>
<feature type="compositionally biased region" description="Acidic residues" evidence="1">
    <location>
        <begin position="149"/>
        <end position="162"/>
    </location>
</feature>
<feature type="compositionally biased region" description="Basic residues" evidence="1">
    <location>
        <begin position="19"/>
        <end position="34"/>
    </location>
</feature>
<keyword evidence="4" id="KW-1185">Reference proteome</keyword>
<sequence>MLCAKDKVKGEGVVDQRGRYTRKYPKPRNAKKKAMEKAIWMPEKSARKVLQQTQAPPNPPASRPPTKPPTKPSTKPPTKAKRPAPSAVAQIDQERQRTFVNEESDDGYGSSGHAARPKKLCRTYAMRDVTAMFDSDEDLEDKPPNGIDTDADCEESEGEEPEATALMLSDEMPSLVQSRGNSLKQSARERKQAEETPMWRDVDNAVSESVEESTTRGDSLEPPSSDIEVVQKVTSAASLVRTEKGNVKLLDQNLETRRVVRDAIIDAKGHIIFVNAYPELVDKNQVSLQSLLMVAENRGIKAIKKRLQTDAQYAALLGSLVEPRIPLLRRDLKVAACANIDSYFRLSNNIVKAKKLMEQHAYVYALRFDSNDDALPIGKKPYQGELLIFLLHDGVFNGAKSIGVRFSARFVEIARNKAKRPEVPIPLLALAATAIYAALFWKTLGSPGKFNFTGNQFSETYVFHVNFLEGLKKDAPGKFHCMMADIFEAVQALKQKGNDHLASEHRNALSLLDLDGMADD</sequence>
<name>A0A9P7JUJ9_9AGAM</name>
<protein>
    <recommendedName>
        <fullName evidence="2">DUF6532 domain-containing protein</fullName>
    </recommendedName>
</protein>
<evidence type="ECO:0000259" key="2">
    <source>
        <dbReference type="Pfam" id="PF20149"/>
    </source>
</evidence>
<comment type="caution">
    <text evidence="3">The sequence shown here is derived from an EMBL/GenBank/DDBJ whole genome shotgun (WGS) entry which is preliminary data.</text>
</comment>
<accession>A0A9P7JUJ9</accession>
<feature type="compositionally biased region" description="Basic and acidic residues" evidence="1">
    <location>
        <begin position="1"/>
        <end position="18"/>
    </location>
</feature>
<dbReference type="Pfam" id="PF20149">
    <property type="entry name" value="DUF6532"/>
    <property type="match status" value="1"/>
</dbReference>
<dbReference type="RefSeq" id="XP_041293261.1">
    <property type="nucleotide sequence ID" value="XM_041440499.1"/>
</dbReference>
<feature type="region of interest" description="Disordered" evidence="1">
    <location>
        <begin position="132"/>
        <end position="224"/>
    </location>
</feature>
<feature type="region of interest" description="Disordered" evidence="1">
    <location>
        <begin position="1"/>
        <end position="119"/>
    </location>
</feature>
<feature type="compositionally biased region" description="Basic and acidic residues" evidence="1">
    <location>
        <begin position="186"/>
        <end position="203"/>
    </location>
</feature>
<dbReference type="OrthoDB" id="2673013at2759"/>
<feature type="domain" description="DUF6532" evidence="2">
    <location>
        <begin position="263"/>
        <end position="470"/>
    </location>
</feature>
<evidence type="ECO:0000313" key="3">
    <source>
        <dbReference type="EMBL" id="KAG2109018.1"/>
    </source>
</evidence>
<dbReference type="AlphaFoldDB" id="A0A9P7JUJ9"/>
<proteinExistence type="predicted"/>
<feature type="compositionally biased region" description="Pro residues" evidence="1">
    <location>
        <begin position="56"/>
        <end position="75"/>
    </location>
</feature>
<evidence type="ECO:0000313" key="4">
    <source>
        <dbReference type="Proteomes" id="UP000823399"/>
    </source>
</evidence>